<comment type="similarity">
    <text evidence="2">Belongs to the NAD(P)-dependent epimerase/dehydratase family. Dihydroflavonol-4-reductase subfamily.</text>
</comment>
<protein>
    <submittedName>
        <fullName evidence="4">Ketoreductase CTB6 )</fullName>
        <ecNumber evidence="4">1.-.-.-</ecNumber>
    </submittedName>
</protein>
<dbReference type="EC" id="1.-.-.-" evidence="4"/>
<dbReference type="EMBL" id="LR725424">
    <property type="protein sequence ID" value="VWO96172.1"/>
    <property type="molecule type" value="Genomic_DNA"/>
</dbReference>
<dbReference type="InterPro" id="IPR036291">
    <property type="entry name" value="NAD(P)-bd_dom_sf"/>
</dbReference>
<evidence type="ECO:0000259" key="3">
    <source>
        <dbReference type="Pfam" id="PF01370"/>
    </source>
</evidence>
<dbReference type="InterPro" id="IPR001509">
    <property type="entry name" value="Epimerase_deHydtase"/>
</dbReference>
<dbReference type="SUPFAM" id="SSF51735">
    <property type="entry name" value="NAD(P)-binding Rossmann-fold domains"/>
    <property type="match status" value="1"/>
</dbReference>
<sequence length="122" mass="12878">MPAISASGKILITGANGFIGHWLIRLLLEGGYSVRAAVRSADKGEAILKTFSIKLPERSKDVEYVVVPDFATENAYDDAVRGVGGIVHIASTVSRPVPDPQMIIRPAVDATVGLLRSAVAHG</sequence>
<dbReference type="InterPro" id="IPR050425">
    <property type="entry name" value="NAD(P)_dehydrat-like"/>
</dbReference>
<feature type="domain" description="NAD-dependent epimerase/dehydratase" evidence="3">
    <location>
        <begin position="10"/>
        <end position="121"/>
    </location>
</feature>
<evidence type="ECO:0000313" key="4">
    <source>
        <dbReference type="EMBL" id="VWO96172.1"/>
    </source>
</evidence>
<dbReference type="GO" id="GO:0016616">
    <property type="term" value="F:oxidoreductase activity, acting on the CH-OH group of donors, NAD or NADP as acceptor"/>
    <property type="evidence" value="ECO:0007669"/>
    <property type="project" value="TreeGrafter"/>
</dbReference>
<dbReference type="AlphaFoldDB" id="A0A5K1JVG1"/>
<dbReference type="Pfam" id="PF01370">
    <property type="entry name" value="Epimerase"/>
    <property type="match status" value="1"/>
</dbReference>
<proteinExistence type="inferred from homology"/>
<dbReference type="PANTHER" id="PTHR10366">
    <property type="entry name" value="NAD DEPENDENT EPIMERASE/DEHYDRATASE"/>
    <property type="match status" value="1"/>
</dbReference>
<dbReference type="Gene3D" id="3.40.50.720">
    <property type="entry name" value="NAD(P)-binding Rossmann-like Domain"/>
    <property type="match status" value="1"/>
</dbReference>
<evidence type="ECO:0000256" key="2">
    <source>
        <dbReference type="ARBA" id="ARBA00023445"/>
    </source>
</evidence>
<name>A0A5K1JVG1_9APHY</name>
<organism evidence="4">
    <name type="scientific">Ganoderma boninense</name>
    <dbReference type="NCBI Taxonomy" id="34458"/>
    <lineage>
        <taxon>Eukaryota</taxon>
        <taxon>Fungi</taxon>
        <taxon>Dikarya</taxon>
        <taxon>Basidiomycota</taxon>
        <taxon>Agaricomycotina</taxon>
        <taxon>Agaricomycetes</taxon>
        <taxon>Polyporales</taxon>
        <taxon>Polyporaceae</taxon>
        <taxon>Ganoderma</taxon>
    </lineage>
</organism>
<reference evidence="4" key="1">
    <citation type="submission" date="2019-10" db="EMBL/GenBank/DDBJ databases">
        <authorList>
            <person name="Nor Muhammad N."/>
        </authorList>
    </citation>
    <scope>NUCLEOTIDE SEQUENCE</scope>
</reference>
<gene>
    <name evidence="4" type="primary">A0ST44</name>
</gene>
<keyword evidence="1 4" id="KW-0560">Oxidoreductase</keyword>
<dbReference type="PANTHER" id="PTHR10366:SF564">
    <property type="entry name" value="STEROL-4-ALPHA-CARBOXYLATE 3-DEHYDROGENASE, DECARBOXYLATING"/>
    <property type="match status" value="1"/>
</dbReference>
<accession>A0A5K1JVG1</accession>
<evidence type="ECO:0000256" key="1">
    <source>
        <dbReference type="ARBA" id="ARBA00023002"/>
    </source>
</evidence>